<evidence type="ECO:0008006" key="4">
    <source>
        <dbReference type="Google" id="ProtNLM"/>
    </source>
</evidence>
<dbReference type="Pfam" id="PF07080">
    <property type="entry name" value="DUF1348"/>
    <property type="match status" value="1"/>
</dbReference>
<keyword evidence="3" id="KW-1185">Reference proteome</keyword>
<proteinExistence type="predicted"/>
<dbReference type="InterPro" id="IPR009783">
    <property type="entry name" value="DUF1348"/>
</dbReference>
<dbReference type="HOGENOM" id="CLU_112790_0_0_11"/>
<gene>
    <name evidence="2" type="ordered locus">SCATT_p09990</name>
</gene>
<dbReference type="PANTHER" id="PTHR31757">
    <property type="entry name" value="SLL0781 PROTEIN"/>
    <property type="match status" value="1"/>
</dbReference>
<dbReference type="KEGG" id="scy:SCATT_p09990"/>
<reference evidence="3" key="1">
    <citation type="submission" date="2011-12" db="EMBL/GenBank/DDBJ databases">
        <title>Complete genome sequence of Streptomyces cattleya strain DSM 46488.</title>
        <authorList>
            <person name="Ou H.-Y."/>
            <person name="Li P."/>
            <person name="Zhao C."/>
            <person name="O'Hagan D."/>
            <person name="Deng Z."/>
        </authorList>
    </citation>
    <scope>NUCLEOTIDE SEQUENCE [LARGE SCALE GENOMIC DNA]</scope>
    <source>
        <strain evidence="3">ATCC 35852 / DSM 46488 / JCM 4925 / NBRC 14057 / NRRL 8057</strain>
        <plasmid evidence="3">Plasmid pSCATT</plasmid>
    </source>
</reference>
<dbReference type="Gene3D" id="3.10.450.50">
    <property type="match status" value="1"/>
</dbReference>
<dbReference type="InterPro" id="IPR032710">
    <property type="entry name" value="NTF2-like_dom_sf"/>
</dbReference>
<feature type="region of interest" description="Disordered" evidence="1">
    <location>
        <begin position="1"/>
        <end position="32"/>
    </location>
</feature>
<accession>G8XDV7</accession>
<dbReference type="EMBL" id="CP003229">
    <property type="protein sequence ID" value="AEW99192.1"/>
    <property type="molecule type" value="Genomic_DNA"/>
</dbReference>
<dbReference type="Proteomes" id="UP000007842">
    <property type="component" value="Plasmid pSCATT"/>
</dbReference>
<geneLocation type="plasmid" evidence="2 3">
    <name>pSCATT</name>
</geneLocation>
<evidence type="ECO:0000256" key="1">
    <source>
        <dbReference type="SAM" id="MobiDB-lite"/>
    </source>
</evidence>
<protein>
    <recommendedName>
        <fullName evidence="4">50S ribosomal protein L21</fullName>
    </recommendedName>
</protein>
<evidence type="ECO:0000313" key="3">
    <source>
        <dbReference type="Proteomes" id="UP000007842"/>
    </source>
</evidence>
<evidence type="ECO:0000313" key="2">
    <source>
        <dbReference type="EMBL" id="AEW99192.1"/>
    </source>
</evidence>
<sequence>MVSEARRRAGAPDFEGVEADMADSTRPPVPPFTRETAIEKVRLAEDAWNTRDPRKVSLGYTVDSRWRNRAEFATGRDEIVALLTRKWNTELDYRLIKELWAHGGNRIAVRFAYEHRDDAGNWYRSYGNENWEFDEHGLMRTRHASINTLPIAESERAYLWPLGRRPDDHPGLSDLGF</sequence>
<organism evidence="2 3">
    <name type="scientific">Streptantibioticus cattleyicolor (strain ATCC 35852 / DSM 46488 / JCM 4925 / NBRC 14057 / NRRL 8057)</name>
    <name type="common">Streptomyces cattleya</name>
    <dbReference type="NCBI Taxonomy" id="1003195"/>
    <lineage>
        <taxon>Bacteria</taxon>
        <taxon>Bacillati</taxon>
        <taxon>Actinomycetota</taxon>
        <taxon>Actinomycetes</taxon>
        <taxon>Kitasatosporales</taxon>
        <taxon>Streptomycetaceae</taxon>
        <taxon>Streptantibioticus</taxon>
    </lineage>
</organism>
<dbReference type="PANTHER" id="PTHR31757:SF0">
    <property type="entry name" value="SLL0781 PROTEIN"/>
    <property type="match status" value="1"/>
</dbReference>
<dbReference type="SUPFAM" id="SSF54427">
    <property type="entry name" value="NTF2-like"/>
    <property type="match status" value="1"/>
</dbReference>
<dbReference type="AlphaFoldDB" id="G8XDV7"/>
<keyword evidence="2" id="KW-0614">Plasmid</keyword>
<name>G8XDV7_STREN</name>
<dbReference type="PATRIC" id="fig|1003195.29.peg.6795"/>